<evidence type="ECO:0000313" key="2">
    <source>
        <dbReference type="Proteomes" id="UP000582643"/>
    </source>
</evidence>
<dbReference type="AlphaFoldDB" id="A0A7W7U4N3"/>
<dbReference type="EMBL" id="JACHJY010000009">
    <property type="protein sequence ID" value="MBB4984998.1"/>
    <property type="molecule type" value="Genomic_DNA"/>
</dbReference>
<name>A0A7W7U4N3_9ACTN</name>
<protein>
    <submittedName>
        <fullName evidence="1">Uncharacterized protein</fullName>
    </submittedName>
</protein>
<accession>A0A7W7U4N3</accession>
<sequence>MAGSFSPLFDPDRDGLGYIPPLDQAIERARETLAEKGSANLHDGDEMIRAAYGLAHVLASLLDALDADRAR</sequence>
<organism evidence="1 2">
    <name type="scientific">Streptomyces nymphaeiformis</name>
    <dbReference type="NCBI Taxonomy" id="2663842"/>
    <lineage>
        <taxon>Bacteria</taxon>
        <taxon>Bacillati</taxon>
        <taxon>Actinomycetota</taxon>
        <taxon>Actinomycetes</taxon>
        <taxon>Kitasatosporales</taxon>
        <taxon>Streptomycetaceae</taxon>
        <taxon>Streptomyces</taxon>
    </lineage>
</organism>
<keyword evidence="2" id="KW-1185">Reference proteome</keyword>
<comment type="caution">
    <text evidence="1">The sequence shown here is derived from an EMBL/GenBank/DDBJ whole genome shotgun (WGS) entry which is preliminary data.</text>
</comment>
<gene>
    <name evidence="1" type="ORF">GGE06_005948</name>
</gene>
<reference evidence="1 2" key="1">
    <citation type="submission" date="2020-08" db="EMBL/GenBank/DDBJ databases">
        <title>Genomic Encyclopedia of Type Strains, Phase III (KMG-III): the genomes of soil and plant-associated and newly described type strains.</title>
        <authorList>
            <person name="Whitman W."/>
        </authorList>
    </citation>
    <scope>NUCLEOTIDE SEQUENCE [LARGE SCALE GENOMIC DNA]</scope>
    <source>
        <strain evidence="1 2">SFB5A</strain>
    </source>
</reference>
<evidence type="ECO:0000313" key="1">
    <source>
        <dbReference type="EMBL" id="MBB4984998.1"/>
    </source>
</evidence>
<dbReference type="Proteomes" id="UP000582643">
    <property type="component" value="Unassembled WGS sequence"/>
</dbReference>
<proteinExistence type="predicted"/>
<dbReference type="RefSeq" id="WP_184932225.1">
    <property type="nucleotide sequence ID" value="NZ_JACHJY010000009.1"/>
</dbReference>